<dbReference type="EMBL" id="FQWV01000009">
    <property type="protein sequence ID" value="SHH56304.1"/>
    <property type="molecule type" value="Genomic_DNA"/>
</dbReference>
<feature type="transmembrane region" description="Helical" evidence="1">
    <location>
        <begin position="38"/>
        <end position="58"/>
    </location>
</feature>
<gene>
    <name evidence="2" type="ORF">SAMN05443636_2860</name>
</gene>
<evidence type="ECO:0000313" key="3">
    <source>
        <dbReference type="Proteomes" id="UP000184357"/>
    </source>
</evidence>
<dbReference type="RefSeq" id="WP_073310790.1">
    <property type="nucleotide sequence ID" value="NZ_FQWV01000009.1"/>
</dbReference>
<evidence type="ECO:0000313" key="2">
    <source>
        <dbReference type="EMBL" id="SHH56304.1"/>
    </source>
</evidence>
<dbReference type="STRING" id="43928.SAMN05443636_2860"/>
<sequence>MSDREAEDWLIRYLVVMVVAATALLMLIYGLVFAPSMALTAGALVALAAVTAVIIVDLRSWRTA</sequence>
<protein>
    <submittedName>
        <fullName evidence="2">Uncharacterized protein</fullName>
    </submittedName>
</protein>
<dbReference type="Proteomes" id="UP000184357">
    <property type="component" value="Unassembled WGS sequence"/>
</dbReference>
<evidence type="ECO:0000256" key="1">
    <source>
        <dbReference type="SAM" id="Phobius"/>
    </source>
</evidence>
<organism evidence="2 3">
    <name type="scientific">Halobaculum gomorrense</name>
    <dbReference type="NCBI Taxonomy" id="43928"/>
    <lineage>
        <taxon>Archaea</taxon>
        <taxon>Methanobacteriati</taxon>
        <taxon>Methanobacteriota</taxon>
        <taxon>Stenosarchaea group</taxon>
        <taxon>Halobacteria</taxon>
        <taxon>Halobacteriales</taxon>
        <taxon>Haloferacaceae</taxon>
        <taxon>Halobaculum</taxon>
    </lineage>
</organism>
<dbReference type="AlphaFoldDB" id="A0A1M5U041"/>
<keyword evidence="1" id="KW-0472">Membrane</keyword>
<keyword evidence="1" id="KW-0812">Transmembrane</keyword>
<name>A0A1M5U041_9EURY</name>
<keyword evidence="1" id="KW-1133">Transmembrane helix</keyword>
<reference evidence="2 3" key="1">
    <citation type="submission" date="2016-11" db="EMBL/GenBank/DDBJ databases">
        <authorList>
            <person name="Jaros S."/>
            <person name="Januszkiewicz K."/>
            <person name="Wedrychowicz H."/>
        </authorList>
    </citation>
    <scope>NUCLEOTIDE SEQUENCE [LARGE SCALE GENOMIC DNA]</scope>
    <source>
        <strain evidence="2 3">DSM 9297</strain>
    </source>
</reference>
<accession>A0A1M5U041</accession>
<proteinExistence type="predicted"/>
<keyword evidence="3" id="KW-1185">Reference proteome</keyword>
<feature type="transmembrane region" description="Helical" evidence="1">
    <location>
        <begin position="12"/>
        <end position="32"/>
    </location>
</feature>